<keyword evidence="8" id="KW-0119">Carbohydrate metabolism</keyword>
<comment type="catalytic activity">
    <reaction evidence="1">
        <text>Random endo-hydrolysis of N-acetyl-beta-D-glucosaminide (1-&gt;4)-beta-linkages in chitin and chitodextrins.</text>
        <dbReference type="EC" id="3.2.1.14"/>
    </reaction>
</comment>
<dbReference type="InterPro" id="IPR029070">
    <property type="entry name" value="Chitinase_insertion_sf"/>
</dbReference>
<keyword evidence="10" id="KW-0624">Polysaccharide degradation</keyword>
<dbReference type="EC" id="3.2.1.14" evidence="4"/>
<dbReference type="InterPro" id="IPR001223">
    <property type="entry name" value="Glyco_hydro18_cat"/>
</dbReference>
<evidence type="ECO:0000256" key="10">
    <source>
        <dbReference type="ARBA" id="ARBA00023326"/>
    </source>
</evidence>
<evidence type="ECO:0000256" key="7">
    <source>
        <dbReference type="ARBA" id="ARBA00023024"/>
    </source>
</evidence>
<dbReference type="PROSITE" id="PS01095">
    <property type="entry name" value="GH18_1"/>
    <property type="match status" value="1"/>
</dbReference>
<dbReference type="GO" id="GO:0008061">
    <property type="term" value="F:chitin binding"/>
    <property type="evidence" value="ECO:0007669"/>
    <property type="project" value="InterPro"/>
</dbReference>
<dbReference type="CDD" id="cd06548">
    <property type="entry name" value="GH18_chitinase"/>
    <property type="match status" value="1"/>
</dbReference>
<dbReference type="GO" id="GO:0000272">
    <property type="term" value="P:polysaccharide catabolic process"/>
    <property type="evidence" value="ECO:0007669"/>
    <property type="project" value="UniProtKB-KW"/>
</dbReference>
<accession>A0A6A5TY86</accession>
<keyword evidence="9 11" id="KW-0326">Glycosidase</keyword>
<dbReference type="GO" id="GO:0006032">
    <property type="term" value="P:chitin catabolic process"/>
    <property type="evidence" value="ECO:0007669"/>
    <property type="project" value="UniProtKB-KW"/>
</dbReference>
<proteinExistence type="inferred from homology"/>
<comment type="similarity">
    <text evidence="3">Belongs to the glycosyl hydrolase 18 family. Chitinase class V subfamily.</text>
</comment>
<dbReference type="GO" id="GO:0008843">
    <property type="term" value="F:endochitinase activity"/>
    <property type="evidence" value="ECO:0007669"/>
    <property type="project" value="UniProtKB-EC"/>
</dbReference>
<evidence type="ECO:0000256" key="3">
    <source>
        <dbReference type="ARBA" id="ARBA00008682"/>
    </source>
</evidence>
<evidence type="ECO:0000256" key="2">
    <source>
        <dbReference type="ARBA" id="ARBA00004613"/>
    </source>
</evidence>
<reference evidence="13" key="1">
    <citation type="journal article" date="2020" name="Stud. Mycol.">
        <title>101 Dothideomycetes genomes: a test case for predicting lifestyles and emergence of pathogens.</title>
        <authorList>
            <person name="Haridas S."/>
            <person name="Albert R."/>
            <person name="Binder M."/>
            <person name="Bloem J."/>
            <person name="Labutti K."/>
            <person name="Salamov A."/>
            <person name="Andreopoulos B."/>
            <person name="Baker S."/>
            <person name="Barry K."/>
            <person name="Bills G."/>
            <person name="Bluhm B."/>
            <person name="Cannon C."/>
            <person name="Castanera R."/>
            <person name="Culley D."/>
            <person name="Daum C."/>
            <person name="Ezra D."/>
            <person name="Gonzalez J."/>
            <person name="Henrissat B."/>
            <person name="Kuo A."/>
            <person name="Liang C."/>
            <person name="Lipzen A."/>
            <person name="Lutzoni F."/>
            <person name="Magnuson J."/>
            <person name="Mondo S."/>
            <person name="Nolan M."/>
            <person name="Ohm R."/>
            <person name="Pangilinan J."/>
            <person name="Park H.-J."/>
            <person name="Ramirez L."/>
            <person name="Alfaro M."/>
            <person name="Sun H."/>
            <person name="Tritt A."/>
            <person name="Yoshinaga Y."/>
            <person name="Zwiers L.-H."/>
            <person name="Turgeon B."/>
            <person name="Goodwin S."/>
            <person name="Spatafora J."/>
            <person name="Crous P."/>
            <person name="Grigoriev I."/>
        </authorList>
    </citation>
    <scope>NUCLEOTIDE SEQUENCE</scope>
    <source>
        <strain evidence="13">CBS 675.92</strain>
    </source>
</reference>
<dbReference type="OrthoDB" id="76388at2759"/>
<evidence type="ECO:0000256" key="6">
    <source>
        <dbReference type="ARBA" id="ARBA00022801"/>
    </source>
</evidence>
<keyword evidence="7" id="KW-0146">Chitin degradation</keyword>
<evidence type="ECO:0000256" key="4">
    <source>
        <dbReference type="ARBA" id="ARBA00012729"/>
    </source>
</evidence>
<dbReference type="SUPFAM" id="SSF51445">
    <property type="entry name" value="(Trans)glycosidases"/>
    <property type="match status" value="1"/>
</dbReference>
<dbReference type="Gene3D" id="3.10.50.10">
    <property type="match status" value="1"/>
</dbReference>
<comment type="subcellular location">
    <subcellularLocation>
        <location evidence="2">Secreted</location>
    </subcellularLocation>
</comment>
<dbReference type="Gene3D" id="3.20.20.80">
    <property type="entry name" value="Glycosidases"/>
    <property type="match status" value="1"/>
</dbReference>
<dbReference type="SUPFAM" id="SSF54556">
    <property type="entry name" value="Chitinase insertion domain"/>
    <property type="match status" value="1"/>
</dbReference>
<evidence type="ECO:0000256" key="8">
    <source>
        <dbReference type="ARBA" id="ARBA00023277"/>
    </source>
</evidence>
<keyword evidence="5" id="KW-0964">Secreted</keyword>
<gene>
    <name evidence="13" type="ORF">CC80DRAFT_43830</name>
</gene>
<evidence type="ECO:0000256" key="5">
    <source>
        <dbReference type="ARBA" id="ARBA00022525"/>
    </source>
</evidence>
<dbReference type="PROSITE" id="PS51910">
    <property type="entry name" value="GH18_2"/>
    <property type="match status" value="1"/>
</dbReference>
<evidence type="ECO:0000313" key="14">
    <source>
        <dbReference type="Proteomes" id="UP000800035"/>
    </source>
</evidence>
<dbReference type="Pfam" id="PF00704">
    <property type="entry name" value="Glyco_hydro_18"/>
    <property type="match status" value="1"/>
</dbReference>
<protein>
    <recommendedName>
        <fullName evidence="4">chitinase</fullName>
        <ecNumber evidence="4">3.2.1.14</ecNumber>
    </recommendedName>
</protein>
<dbReference type="GO" id="GO:0005576">
    <property type="term" value="C:extracellular region"/>
    <property type="evidence" value="ECO:0007669"/>
    <property type="project" value="UniProtKB-SubCell"/>
</dbReference>
<dbReference type="InterPro" id="IPR011583">
    <property type="entry name" value="Chitinase_II/V-like_cat"/>
</dbReference>
<organism evidence="13 14">
    <name type="scientific">Byssothecium circinans</name>
    <dbReference type="NCBI Taxonomy" id="147558"/>
    <lineage>
        <taxon>Eukaryota</taxon>
        <taxon>Fungi</taxon>
        <taxon>Dikarya</taxon>
        <taxon>Ascomycota</taxon>
        <taxon>Pezizomycotina</taxon>
        <taxon>Dothideomycetes</taxon>
        <taxon>Pleosporomycetidae</taxon>
        <taxon>Pleosporales</taxon>
        <taxon>Massarineae</taxon>
        <taxon>Massarinaceae</taxon>
        <taxon>Byssothecium</taxon>
    </lineage>
</organism>
<dbReference type="AlphaFoldDB" id="A0A6A5TY86"/>
<dbReference type="PANTHER" id="PTHR11177:SF317">
    <property type="entry name" value="CHITINASE 12-RELATED"/>
    <property type="match status" value="1"/>
</dbReference>
<feature type="domain" description="GH18" evidence="12">
    <location>
        <begin position="1"/>
        <end position="362"/>
    </location>
</feature>
<dbReference type="InterPro" id="IPR050314">
    <property type="entry name" value="Glycosyl_Hydrlase_18"/>
</dbReference>
<name>A0A6A5TY86_9PLEO</name>
<evidence type="ECO:0000256" key="11">
    <source>
        <dbReference type="RuleBase" id="RU000489"/>
    </source>
</evidence>
<dbReference type="PANTHER" id="PTHR11177">
    <property type="entry name" value="CHITINASE"/>
    <property type="match status" value="1"/>
</dbReference>
<dbReference type="Proteomes" id="UP000800035">
    <property type="component" value="Unassembled WGS sequence"/>
</dbReference>
<keyword evidence="14" id="KW-1185">Reference proteome</keyword>
<evidence type="ECO:0000256" key="9">
    <source>
        <dbReference type="ARBA" id="ARBA00023295"/>
    </source>
</evidence>
<keyword evidence="6 11" id="KW-0378">Hydrolase</keyword>
<dbReference type="FunFam" id="3.20.20.80:FF:000075">
    <property type="entry name" value="Sporulation-specific chitinase"/>
    <property type="match status" value="1"/>
</dbReference>
<dbReference type="InterPro" id="IPR001579">
    <property type="entry name" value="Glyco_hydro_18_chit_AS"/>
</dbReference>
<dbReference type="SMART" id="SM00636">
    <property type="entry name" value="Glyco_18"/>
    <property type="match status" value="1"/>
</dbReference>
<dbReference type="InterPro" id="IPR017853">
    <property type="entry name" value="GH"/>
</dbReference>
<evidence type="ECO:0000313" key="13">
    <source>
        <dbReference type="EMBL" id="KAF1957398.1"/>
    </source>
</evidence>
<sequence length="394" mass="43976">MYGRQYFVTDLPSNKLTKVYYAFANINNSTGEVTLSDEWADLQFIYPTDVAPPNSTNSTLLYGNFNQLFKLKQQNRNLKVVLSIGGWPYRTNFAPGLSTSARRAKFAASSTQLIQDLGLDGIDIDWEYPETIADGENFVDTVKRCREAFDTYAAEHAEGYHFELGISAPAGPIRYNAMPIAEMDEYVDYWNLMAFDYQGPGFSNFTGHLSNLYASKKNPKATDFNTDQAIQHYKDEVSSSKKINLGLPLYGRSFANVVSGRNYGLGQAFNGSGEGTWEAGVLDYKSIPLNGTIHVDREAVASWTYDNATRQFVTFDTPAIQEKKTQYLIKEGLGGAWWWDSSSDRTDEQSLTTTVSEALGGVRALAKNPNWISFPVSKYDNIRAVAKNSTAGRY</sequence>
<evidence type="ECO:0000256" key="1">
    <source>
        <dbReference type="ARBA" id="ARBA00000822"/>
    </source>
</evidence>
<dbReference type="EMBL" id="ML976989">
    <property type="protein sequence ID" value="KAF1957398.1"/>
    <property type="molecule type" value="Genomic_DNA"/>
</dbReference>
<evidence type="ECO:0000259" key="12">
    <source>
        <dbReference type="PROSITE" id="PS51910"/>
    </source>
</evidence>